<dbReference type="InterPro" id="IPR050425">
    <property type="entry name" value="NAD(P)_dehydrat-like"/>
</dbReference>
<feature type="domain" description="NAD-dependent epimerase/dehydratase" evidence="3">
    <location>
        <begin position="5"/>
        <end position="269"/>
    </location>
</feature>
<dbReference type="STRING" id="5539.A0A3E2GSN0"/>
<dbReference type="CDD" id="cd05227">
    <property type="entry name" value="AR_SDR_e"/>
    <property type="match status" value="1"/>
</dbReference>
<evidence type="ECO:0000313" key="4">
    <source>
        <dbReference type="EMBL" id="RFU24080.1"/>
    </source>
</evidence>
<dbReference type="PANTHER" id="PTHR10366">
    <property type="entry name" value="NAD DEPENDENT EPIMERASE/DEHYDRATASE"/>
    <property type="match status" value="1"/>
</dbReference>
<evidence type="ECO:0000313" key="5">
    <source>
        <dbReference type="Proteomes" id="UP000258309"/>
    </source>
</evidence>
<feature type="non-terminal residue" evidence="4">
    <location>
        <position position="347"/>
    </location>
</feature>
<dbReference type="InterPro" id="IPR001509">
    <property type="entry name" value="Epimerase_deHydtase"/>
</dbReference>
<dbReference type="OMA" id="CCAVRTQ"/>
<feature type="non-terminal residue" evidence="4">
    <location>
        <position position="1"/>
    </location>
</feature>
<gene>
    <name evidence="4" type="ORF">B7463_g12263</name>
</gene>
<dbReference type="PANTHER" id="PTHR10366:SF564">
    <property type="entry name" value="STEROL-4-ALPHA-CARBOXYLATE 3-DEHYDROGENASE, DECARBOXYLATING"/>
    <property type="match status" value="1"/>
</dbReference>
<evidence type="ECO:0000259" key="3">
    <source>
        <dbReference type="Pfam" id="PF01370"/>
    </source>
</evidence>
<reference evidence="4 5" key="1">
    <citation type="submission" date="2018-05" db="EMBL/GenBank/DDBJ databases">
        <title>Draft genome sequence of Scytalidium lignicola DSM 105466, a ubiquitous saprotrophic fungus.</title>
        <authorList>
            <person name="Buettner E."/>
            <person name="Gebauer A.M."/>
            <person name="Hofrichter M."/>
            <person name="Liers C."/>
            <person name="Kellner H."/>
        </authorList>
    </citation>
    <scope>NUCLEOTIDE SEQUENCE [LARGE SCALE GENOMIC DNA]</scope>
    <source>
        <strain evidence="4 5">DSM 105466</strain>
    </source>
</reference>
<accession>A0A3E2GSN0</accession>
<sequence>MSHRVLLTGANGFVGSHILDQLLKAGHSVRSVVRSSSKASQVLADFPNHGNKLETAIVPDISAPGAFNEAVKSNPPFDTVIHTASPFLYRAIKDNSEFMKPAIHGTLEVLKAVKEFAPEVKRVIITGSCAAVVNFAGDPFASPQKVYTEIDWNPTTWEGAVSGTINNAYQASKKFAEKAAWDFLENEHPNFDLVVLNPPMVYGPLRHTVPSIKDLNESTARIYNLFINTTRDSPLPPNGLHVYTDVRDLATAHILAMTTPQASNQRFVISTGQIRSQEISDMLRANIPSLESRTPIGTPGGNPLPETAYTTSSAKAEKELGLKFRSKEETFVELARQLLQIEAAEMK</sequence>
<comment type="similarity">
    <text evidence="2">Belongs to the NAD(P)-dependent epimerase/dehydratase family. Dihydroflavonol-4-reductase subfamily.</text>
</comment>
<dbReference type="InterPro" id="IPR036291">
    <property type="entry name" value="NAD(P)-bd_dom_sf"/>
</dbReference>
<dbReference type="SUPFAM" id="SSF51735">
    <property type="entry name" value="NAD(P)-binding Rossmann-fold domains"/>
    <property type="match status" value="1"/>
</dbReference>
<dbReference type="Gene3D" id="3.40.50.720">
    <property type="entry name" value="NAD(P)-binding Rossmann-like Domain"/>
    <property type="match status" value="1"/>
</dbReference>
<name>A0A3E2GSN0_SCYLI</name>
<organism evidence="4 5">
    <name type="scientific">Scytalidium lignicola</name>
    <name type="common">Hyphomycete</name>
    <dbReference type="NCBI Taxonomy" id="5539"/>
    <lineage>
        <taxon>Eukaryota</taxon>
        <taxon>Fungi</taxon>
        <taxon>Dikarya</taxon>
        <taxon>Ascomycota</taxon>
        <taxon>Pezizomycotina</taxon>
        <taxon>Leotiomycetes</taxon>
        <taxon>Leotiomycetes incertae sedis</taxon>
        <taxon>Scytalidium</taxon>
    </lineage>
</organism>
<protein>
    <recommendedName>
        <fullName evidence="3">NAD-dependent epimerase/dehydratase domain-containing protein</fullName>
    </recommendedName>
</protein>
<comment type="caution">
    <text evidence="4">The sequence shown here is derived from an EMBL/GenBank/DDBJ whole genome shotgun (WGS) entry which is preliminary data.</text>
</comment>
<dbReference type="EMBL" id="NCSJ02000518">
    <property type="protein sequence ID" value="RFU24080.1"/>
    <property type="molecule type" value="Genomic_DNA"/>
</dbReference>
<evidence type="ECO:0000256" key="1">
    <source>
        <dbReference type="ARBA" id="ARBA00023002"/>
    </source>
</evidence>
<dbReference type="FunFam" id="3.40.50.720:FF:000191">
    <property type="entry name" value="Methylglyoxal reductase (NADPH-dependent)"/>
    <property type="match status" value="1"/>
</dbReference>
<dbReference type="OrthoDB" id="2735536at2759"/>
<dbReference type="GO" id="GO:0016616">
    <property type="term" value="F:oxidoreductase activity, acting on the CH-OH group of donors, NAD or NADP as acceptor"/>
    <property type="evidence" value="ECO:0007669"/>
    <property type="project" value="TreeGrafter"/>
</dbReference>
<keyword evidence="1" id="KW-0560">Oxidoreductase</keyword>
<dbReference type="Proteomes" id="UP000258309">
    <property type="component" value="Unassembled WGS sequence"/>
</dbReference>
<keyword evidence="5" id="KW-1185">Reference proteome</keyword>
<dbReference type="AlphaFoldDB" id="A0A3E2GSN0"/>
<dbReference type="Pfam" id="PF01370">
    <property type="entry name" value="Epimerase"/>
    <property type="match status" value="1"/>
</dbReference>
<evidence type="ECO:0000256" key="2">
    <source>
        <dbReference type="ARBA" id="ARBA00023445"/>
    </source>
</evidence>
<proteinExistence type="inferred from homology"/>